<reference evidence="2" key="1">
    <citation type="submission" date="2019-10" db="EMBL/GenBank/DDBJ databases">
        <title>Corvus moneduloides (New Caledonian crow) genome, bCorMon1, primary haplotype.</title>
        <authorList>
            <person name="Rutz C."/>
            <person name="Fungtammasan C."/>
            <person name="Mountcastle J."/>
            <person name="Formenti G."/>
            <person name="Chow W."/>
            <person name="Howe K."/>
            <person name="Steele M.P."/>
            <person name="Fernandes J."/>
            <person name="Gilbert M.T.P."/>
            <person name="Fedrigo O."/>
            <person name="Jarvis E.D."/>
            <person name="Gemmell N."/>
        </authorList>
    </citation>
    <scope>NUCLEOTIDE SEQUENCE [LARGE SCALE GENOMIC DNA]</scope>
</reference>
<accession>A0A8C3DDG9</accession>
<accession>A0A8U7N8I1</accession>
<sequence length="76" mass="8552">AGLWRALAADGPGLVGELRDVLCTPGKLRTWHRSVSKGKPRIFPQLKSRTKHPRPFLLACHCLWSHKSQPRRSLSS</sequence>
<evidence type="ECO:0000313" key="1">
    <source>
        <dbReference type="Ensembl" id="ENSCMUP00000003485.2"/>
    </source>
</evidence>
<dbReference type="Proteomes" id="UP000694553">
    <property type="component" value="Unassembled WGS sequence"/>
</dbReference>
<dbReference type="AlphaFoldDB" id="A0A8C3DDG9"/>
<organism evidence="1 2">
    <name type="scientific">Corvus moneduloides</name>
    <name type="common">New Caledonian crow</name>
    <dbReference type="NCBI Taxonomy" id="1196302"/>
    <lineage>
        <taxon>Eukaryota</taxon>
        <taxon>Metazoa</taxon>
        <taxon>Chordata</taxon>
        <taxon>Craniata</taxon>
        <taxon>Vertebrata</taxon>
        <taxon>Euteleostomi</taxon>
        <taxon>Archelosauria</taxon>
        <taxon>Archosauria</taxon>
        <taxon>Dinosauria</taxon>
        <taxon>Saurischia</taxon>
        <taxon>Theropoda</taxon>
        <taxon>Coelurosauria</taxon>
        <taxon>Aves</taxon>
        <taxon>Neognathae</taxon>
        <taxon>Neoaves</taxon>
        <taxon>Telluraves</taxon>
        <taxon>Australaves</taxon>
        <taxon>Passeriformes</taxon>
        <taxon>Corvoidea</taxon>
        <taxon>Corvidae</taxon>
        <taxon>Corvus</taxon>
    </lineage>
</organism>
<name>A0A8C3DDG9_CORMO</name>
<reference evidence="1" key="2">
    <citation type="submission" date="2025-08" db="UniProtKB">
        <authorList>
            <consortium name="Ensembl"/>
        </authorList>
    </citation>
    <scope>IDENTIFICATION</scope>
</reference>
<keyword evidence="2" id="KW-1185">Reference proteome</keyword>
<protein>
    <submittedName>
        <fullName evidence="1">Uncharacterized protein</fullName>
    </submittedName>
</protein>
<dbReference type="Ensembl" id="ENSCMUT00000003775.2">
    <property type="protein sequence ID" value="ENSCMUP00000003485.2"/>
    <property type="gene ID" value="ENSCMUG00000002356.2"/>
</dbReference>
<evidence type="ECO:0000313" key="2">
    <source>
        <dbReference type="Proteomes" id="UP000694553"/>
    </source>
</evidence>
<proteinExistence type="predicted"/>
<reference evidence="1" key="3">
    <citation type="submission" date="2025-09" db="UniProtKB">
        <authorList>
            <consortium name="Ensembl"/>
        </authorList>
    </citation>
    <scope>IDENTIFICATION</scope>
</reference>